<proteinExistence type="predicted"/>
<protein>
    <submittedName>
        <fullName evidence="2">Uncharacterized protein</fullName>
    </submittedName>
</protein>
<organism evidence="2 3">
    <name type="scientific">Chitinophaga ginsengisoli</name>
    <dbReference type="NCBI Taxonomy" id="363837"/>
    <lineage>
        <taxon>Bacteria</taxon>
        <taxon>Pseudomonadati</taxon>
        <taxon>Bacteroidota</taxon>
        <taxon>Chitinophagia</taxon>
        <taxon>Chitinophagales</taxon>
        <taxon>Chitinophagaceae</taxon>
        <taxon>Chitinophaga</taxon>
    </lineage>
</organism>
<accession>A0A2P8G513</accession>
<keyword evidence="3" id="KW-1185">Reference proteome</keyword>
<keyword evidence="1" id="KW-0732">Signal</keyword>
<feature type="signal peptide" evidence="1">
    <location>
        <begin position="1"/>
        <end position="21"/>
    </location>
</feature>
<reference evidence="2 3" key="1">
    <citation type="submission" date="2018-03" db="EMBL/GenBank/DDBJ databases">
        <title>Genomic Encyclopedia of Archaeal and Bacterial Type Strains, Phase II (KMG-II): from individual species to whole genera.</title>
        <authorList>
            <person name="Goeker M."/>
        </authorList>
    </citation>
    <scope>NUCLEOTIDE SEQUENCE [LARGE SCALE GENOMIC DNA]</scope>
    <source>
        <strain evidence="2 3">DSM 18107</strain>
    </source>
</reference>
<evidence type="ECO:0000313" key="3">
    <source>
        <dbReference type="Proteomes" id="UP000240978"/>
    </source>
</evidence>
<evidence type="ECO:0000313" key="2">
    <source>
        <dbReference type="EMBL" id="PSL29071.1"/>
    </source>
</evidence>
<dbReference type="EMBL" id="PYGK01000007">
    <property type="protein sequence ID" value="PSL29071.1"/>
    <property type="molecule type" value="Genomic_DNA"/>
</dbReference>
<name>A0A2P8G513_9BACT</name>
<sequence>MKNISWLFVSMFTLSATIANAQYTDDNVTTSDHRKAKDPFKTDSKSIDIDSSKLTKIYLPDFNTETSNNVAASGIDISRIEIMNAVSDSSILGYIQTGMFNKWKPAAADKPLTEYLQSFVDKRYTPIYKVGATKLLWVIQEVRIGERTFSMSERGFLHFKAISYIGDSNGKFRQVAVLDTILIRGGMDVTHKHGDNIADALQLLFARSSSASQANDTGYTISEIREKALARYNVPALQAKEHTDGIYLTFQEFINDKPSITNIAYDLDKKVVRFFYTDSTGNKTYIDKFWGVRKDGMLLKQYYNLFIPIDQNQTSIYLVNYLAISRRNNTAIAWRAVGAGFAGGLAGGLVGGAILGASGAASTTGGIPLVENVPYIRKKAPFATRVDIETGEFSL</sequence>
<dbReference type="AlphaFoldDB" id="A0A2P8G513"/>
<gene>
    <name evidence="2" type="ORF">CLV42_107218</name>
</gene>
<dbReference type="OrthoDB" id="662107at2"/>
<feature type="chain" id="PRO_5015136002" evidence="1">
    <location>
        <begin position="22"/>
        <end position="395"/>
    </location>
</feature>
<comment type="caution">
    <text evidence="2">The sequence shown here is derived from an EMBL/GenBank/DDBJ whole genome shotgun (WGS) entry which is preliminary data.</text>
</comment>
<dbReference type="Proteomes" id="UP000240978">
    <property type="component" value="Unassembled WGS sequence"/>
</dbReference>
<evidence type="ECO:0000256" key="1">
    <source>
        <dbReference type="SAM" id="SignalP"/>
    </source>
</evidence>
<dbReference type="RefSeq" id="WP_106603453.1">
    <property type="nucleotide sequence ID" value="NZ_PYGK01000007.1"/>
</dbReference>